<comment type="caution">
    <text evidence="1">The sequence shown here is derived from an EMBL/GenBank/DDBJ whole genome shotgun (WGS) entry which is preliminary data.</text>
</comment>
<accession>A0A401P4C2</accession>
<keyword evidence="2" id="KW-1185">Reference proteome</keyword>
<evidence type="ECO:0000313" key="2">
    <source>
        <dbReference type="Proteomes" id="UP000288216"/>
    </source>
</evidence>
<organism evidence="1 2">
    <name type="scientific">Scyliorhinus torazame</name>
    <name type="common">Cloudy catshark</name>
    <name type="synonym">Catulus torazame</name>
    <dbReference type="NCBI Taxonomy" id="75743"/>
    <lineage>
        <taxon>Eukaryota</taxon>
        <taxon>Metazoa</taxon>
        <taxon>Chordata</taxon>
        <taxon>Craniata</taxon>
        <taxon>Vertebrata</taxon>
        <taxon>Chondrichthyes</taxon>
        <taxon>Elasmobranchii</taxon>
        <taxon>Galeomorphii</taxon>
        <taxon>Galeoidea</taxon>
        <taxon>Carcharhiniformes</taxon>
        <taxon>Scyliorhinidae</taxon>
        <taxon>Scyliorhinus</taxon>
    </lineage>
</organism>
<protein>
    <submittedName>
        <fullName evidence="1">Uncharacterized protein</fullName>
    </submittedName>
</protein>
<reference evidence="1 2" key="1">
    <citation type="journal article" date="2018" name="Nat. Ecol. Evol.">
        <title>Shark genomes provide insights into elasmobranch evolution and the origin of vertebrates.</title>
        <authorList>
            <person name="Hara Y"/>
            <person name="Yamaguchi K"/>
            <person name="Onimaru K"/>
            <person name="Kadota M"/>
            <person name="Koyanagi M"/>
            <person name="Keeley SD"/>
            <person name="Tatsumi K"/>
            <person name="Tanaka K"/>
            <person name="Motone F"/>
            <person name="Kageyama Y"/>
            <person name="Nozu R"/>
            <person name="Adachi N"/>
            <person name="Nishimura O"/>
            <person name="Nakagawa R"/>
            <person name="Tanegashima C"/>
            <person name="Kiyatake I"/>
            <person name="Matsumoto R"/>
            <person name="Murakumo K"/>
            <person name="Nishida K"/>
            <person name="Terakita A"/>
            <person name="Kuratani S"/>
            <person name="Sato K"/>
            <person name="Hyodo S Kuraku.S."/>
        </authorList>
    </citation>
    <scope>NUCLEOTIDE SEQUENCE [LARGE SCALE GENOMIC DNA]</scope>
</reference>
<proteinExistence type="predicted"/>
<sequence length="79" mass="8801">MEPASFIEQLVLAQQHAAARARRGRAPKTTPTRRHLLVPETGNAGDDIGICWSVTEIHEPFHCTRREPCLTEAQVGELK</sequence>
<gene>
    <name evidence="1" type="ORF">scyTo_0010323</name>
</gene>
<name>A0A401P4C2_SCYTO</name>
<dbReference type="Proteomes" id="UP000288216">
    <property type="component" value="Unassembled WGS sequence"/>
</dbReference>
<dbReference type="AlphaFoldDB" id="A0A401P4C2"/>
<dbReference type="EMBL" id="BFAA01004425">
    <property type="protein sequence ID" value="GCB67940.1"/>
    <property type="molecule type" value="Genomic_DNA"/>
</dbReference>
<evidence type="ECO:0000313" key="1">
    <source>
        <dbReference type="EMBL" id="GCB67940.1"/>
    </source>
</evidence>